<evidence type="ECO:0000313" key="2">
    <source>
        <dbReference type="EMBL" id="DAD24346.1"/>
    </source>
</evidence>
<evidence type="ECO:0000313" key="3">
    <source>
        <dbReference type="Proteomes" id="UP000607653"/>
    </source>
</evidence>
<protein>
    <submittedName>
        <fullName evidence="2">Uncharacterized protein</fullName>
    </submittedName>
</protein>
<proteinExistence type="predicted"/>
<dbReference type="Proteomes" id="UP000607653">
    <property type="component" value="Unassembled WGS sequence"/>
</dbReference>
<dbReference type="AlphaFoldDB" id="A0A822XZC1"/>
<dbReference type="GO" id="GO:0000166">
    <property type="term" value="F:nucleotide binding"/>
    <property type="evidence" value="ECO:0007669"/>
    <property type="project" value="InterPro"/>
</dbReference>
<dbReference type="PANTHER" id="PTHR46594:SF2">
    <property type="entry name" value="COPPER-TRANSPORTING ATPASE HMA4"/>
    <property type="match status" value="1"/>
</dbReference>
<dbReference type="SUPFAM" id="SSF81660">
    <property type="entry name" value="Metal cation-transporting ATPase, ATP-binding domain N"/>
    <property type="match status" value="1"/>
</dbReference>
<keyword evidence="3" id="KW-1185">Reference proteome</keyword>
<dbReference type="PANTHER" id="PTHR46594">
    <property type="entry name" value="P-TYPE CATION-TRANSPORTING ATPASE"/>
    <property type="match status" value="1"/>
</dbReference>
<dbReference type="GO" id="GO:0046872">
    <property type="term" value="F:metal ion binding"/>
    <property type="evidence" value="ECO:0007669"/>
    <property type="project" value="UniProtKB-KW"/>
</dbReference>
<name>A0A822XZC1_NELNU</name>
<comment type="caution">
    <text evidence="2">The sequence shown here is derived from an EMBL/GenBank/DDBJ whole genome shotgun (WGS) entry which is preliminary data.</text>
</comment>
<dbReference type="InterPro" id="IPR023299">
    <property type="entry name" value="ATPase_P-typ_cyto_dom_N"/>
</dbReference>
<keyword evidence="1" id="KW-0479">Metal-binding</keyword>
<organism evidence="2 3">
    <name type="scientific">Nelumbo nucifera</name>
    <name type="common">Sacred lotus</name>
    <dbReference type="NCBI Taxonomy" id="4432"/>
    <lineage>
        <taxon>Eukaryota</taxon>
        <taxon>Viridiplantae</taxon>
        <taxon>Streptophyta</taxon>
        <taxon>Embryophyta</taxon>
        <taxon>Tracheophyta</taxon>
        <taxon>Spermatophyta</taxon>
        <taxon>Magnoliopsida</taxon>
        <taxon>Proteales</taxon>
        <taxon>Nelumbonaceae</taxon>
        <taxon>Nelumbo</taxon>
    </lineage>
</organism>
<sequence length="104" mass="11461">MGKPMVVNAMLFSNVPIYEFCGMVVVAAEVNSEQSIAKVVIEYANKLRYKYGSAMEHVTKPNDFKVHPGAGVSGNDEGKLVLVGNKRFMQAYNVPLALRLNINK</sequence>
<accession>A0A822XZC1</accession>
<dbReference type="EMBL" id="DUZY01000001">
    <property type="protein sequence ID" value="DAD24346.1"/>
    <property type="molecule type" value="Genomic_DNA"/>
</dbReference>
<reference evidence="2 3" key="1">
    <citation type="journal article" date="2020" name="Mol. Biol. Evol.">
        <title>Distinct Expression and Methylation Patterns for Genes with Different Fates following a Single Whole-Genome Duplication in Flowering Plants.</title>
        <authorList>
            <person name="Shi T."/>
            <person name="Rahmani R.S."/>
            <person name="Gugger P.F."/>
            <person name="Wang M."/>
            <person name="Li H."/>
            <person name="Zhang Y."/>
            <person name="Li Z."/>
            <person name="Wang Q."/>
            <person name="Van de Peer Y."/>
            <person name="Marchal K."/>
            <person name="Chen J."/>
        </authorList>
    </citation>
    <scope>NUCLEOTIDE SEQUENCE [LARGE SCALE GENOMIC DNA]</scope>
    <source>
        <tissue evidence="2">Leaf</tissue>
    </source>
</reference>
<evidence type="ECO:0000256" key="1">
    <source>
        <dbReference type="ARBA" id="ARBA00022723"/>
    </source>
</evidence>
<gene>
    <name evidence="2" type="ORF">HUJ06_025810</name>
</gene>
<dbReference type="Gene3D" id="3.40.1110.10">
    <property type="entry name" value="Calcium-transporting ATPase, cytoplasmic domain N"/>
    <property type="match status" value="1"/>
</dbReference>